<gene>
    <name evidence="1" type="ORF">ACFPP6_29240</name>
</gene>
<evidence type="ECO:0000313" key="1">
    <source>
        <dbReference type="EMBL" id="MFC5148759.1"/>
    </source>
</evidence>
<organism evidence="1 2">
    <name type="scientific">Streptomyces aureoversilis</name>
    <dbReference type="NCBI Taxonomy" id="67277"/>
    <lineage>
        <taxon>Bacteria</taxon>
        <taxon>Bacillati</taxon>
        <taxon>Actinomycetota</taxon>
        <taxon>Actinomycetes</taxon>
        <taxon>Kitasatosporales</taxon>
        <taxon>Streptomycetaceae</taxon>
        <taxon>Streptomyces</taxon>
    </lineage>
</organism>
<dbReference type="InterPro" id="IPR053737">
    <property type="entry name" value="Type_II_TA_Toxin"/>
</dbReference>
<name>A0ABW0A5G4_9ACTN</name>
<dbReference type="Gene3D" id="1.20.120.1870">
    <property type="entry name" value="Fic/DOC protein, Fido domain"/>
    <property type="match status" value="1"/>
</dbReference>
<keyword evidence="2" id="KW-1185">Reference proteome</keyword>
<comment type="caution">
    <text evidence="1">The sequence shown here is derived from an EMBL/GenBank/DDBJ whole genome shotgun (WGS) entry which is preliminary data.</text>
</comment>
<protein>
    <submittedName>
        <fullName evidence="1">Fic family toxin-antitoxin system, toxin component</fullName>
    </submittedName>
</protein>
<evidence type="ECO:0000313" key="2">
    <source>
        <dbReference type="Proteomes" id="UP001596222"/>
    </source>
</evidence>
<dbReference type="EMBL" id="JBHSKJ010000021">
    <property type="protein sequence ID" value="MFC5148759.1"/>
    <property type="molecule type" value="Genomic_DNA"/>
</dbReference>
<accession>A0ABW0A5G4</accession>
<sequence length="133" mass="14592">MSEQQPPLRIDVPFLLHAAGLLPGDPQVDDYGPLFGAVARMYARAMDRDIYGSQHLKAGALLHSLIRMPCLEHSNEAFAWHATEAFLSLNGHRLDYRPKEAVALVREAASGTLGAAQIARRLRDWTVGGPLHA</sequence>
<reference evidence="2" key="1">
    <citation type="journal article" date="2019" name="Int. J. Syst. Evol. Microbiol.">
        <title>The Global Catalogue of Microorganisms (GCM) 10K type strain sequencing project: providing services to taxonomists for standard genome sequencing and annotation.</title>
        <authorList>
            <consortium name="The Broad Institute Genomics Platform"/>
            <consortium name="The Broad Institute Genome Sequencing Center for Infectious Disease"/>
            <person name="Wu L."/>
            <person name="Ma J."/>
        </authorList>
    </citation>
    <scope>NUCLEOTIDE SEQUENCE [LARGE SCALE GENOMIC DNA]</scope>
    <source>
        <strain evidence="2">CGMCC 4.1641</strain>
    </source>
</reference>
<proteinExistence type="predicted"/>
<dbReference type="RefSeq" id="WP_382048615.1">
    <property type="nucleotide sequence ID" value="NZ_JBHSKJ010000021.1"/>
</dbReference>
<dbReference type="Proteomes" id="UP001596222">
    <property type="component" value="Unassembled WGS sequence"/>
</dbReference>